<feature type="domain" description="NAD-dependent epimerase/dehydratase" evidence="1">
    <location>
        <begin position="3"/>
        <end position="162"/>
    </location>
</feature>
<dbReference type="InterPro" id="IPR001509">
    <property type="entry name" value="Epimerase_deHydtase"/>
</dbReference>
<dbReference type="PANTHER" id="PTHR43245:SF54">
    <property type="entry name" value="BLL0593 PROTEIN"/>
    <property type="match status" value="1"/>
</dbReference>
<evidence type="ECO:0000313" key="3">
    <source>
        <dbReference type="Proteomes" id="UP001203410"/>
    </source>
</evidence>
<name>A0ABT0RRB0_9SPHN</name>
<dbReference type="PANTHER" id="PTHR43245">
    <property type="entry name" value="BIFUNCTIONAL POLYMYXIN RESISTANCE PROTEIN ARNA"/>
    <property type="match status" value="1"/>
</dbReference>
<dbReference type="RefSeq" id="WP_249902824.1">
    <property type="nucleotide sequence ID" value="NZ_JAMGBA010000001.1"/>
</dbReference>
<keyword evidence="3" id="KW-1185">Reference proteome</keyword>
<gene>
    <name evidence="2" type="ORF">LZ496_01460</name>
</gene>
<dbReference type="Pfam" id="PF01370">
    <property type="entry name" value="Epimerase"/>
    <property type="match status" value="1"/>
</dbReference>
<sequence>MHVLVTGAAGLIGSGVAARLREDHDVTGLDLVAGEQVQVIGDCFDVADWRHRAGKIDAVVHVAALHAPHVGQRSEADFRQANVKATSRLLDFAVGAGACSFVLTSTTSLYGHALMPSGGAVWIDEQLQPQPRDIYDETKLLAEELVASASNALNVTSLRMSRCFPEPADVMAWYRLHRGIDRRDVAEAHALALSRKGPAATYVISAATPFHRDDCGDLSLDAPSAIERRCPGLIARTAQQGWMPPNSIDRVYDASLAARELGFAPRFGIEACLAADWDPLPSA</sequence>
<dbReference type="EMBL" id="JAMGBA010000001">
    <property type="protein sequence ID" value="MCL6697454.1"/>
    <property type="molecule type" value="Genomic_DNA"/>
</dbReference>
<evidence type="ECO:0000313" key="2">
    <source>
        <dbReference type="EMBL" id="MCL6697454.1"/>
    </source>
</evidence>
<comment type="caution">
    <text evidence="2">The sequence shown here is derived from an EMBL/GenBank/DDBJ whole genome shotgun (WGS) entry which is preliminary data.</text>
</comment>
<accession>A0ABT0RRB0</accession>
<protein>
    <submittedName>
        <fullName evidence="2">NAD(P)-dependent oxidoreductase</fullName>
    </submittedName>
</protein>
<reference evidence="2 3" key="1">
    <citation type="submission" date="2022-05" db="EMBL/GenBank/DDBJ databases">
        <authorList>
            <person name="Jo J.-H."/>
            <person name="Im W.-T."/>
        </authorList>
    </citation>
    <scope>NUCLEOTIDE SEQUENCE [LARGE SCALE GENOMIC DNA]</scope>
    <source>
        <strain evidence="2 3">NSE70-1</strain>
    </source>
</reference>
<organism evidence="2 3">
    <name type="scientific">Sphingomonas caseinilyticus</name>
    <dbReference type="NCBI Taxonomy" id="2908205"/>
    <lineage>
        <taxon>Bacteria</taxon>
        <taxon>Pseudomonadati</taxon>
        <taxon>Pseudomonadota</taxon>
        <taxon>Alphaproteobacteria</taxon>
        <taxon>Sphingomonadales</taxon>
        <taxon>Sphingomonadaceae</taxon>
        <taxon>Sphingomonas</taxon>
    </lineage>
</organism>
<dbReference type="SUPFAM" id="SSF51735">
    <property type="entry name" value="NAD(P)-binding Rossmann-fold domains"/>
    <property type="match status" value="1"/>
</dbReference>
<dbReference type="InterPro" id="IPR050177">
    <property type="entry name" value="Lipid_A_modif_metabolic_enz"/>
</dbReference>
<dbReference type="CDD" id="cd08946">
    <property type="entry name" value="SDR_e"/>
    <property type="match status" value="1"/>
</dbReference>
<proteinExistence type="predicted"/>
<dbReference type="InterPro" id="IPR036291">
    <property type="entry name" value="NAD(P)-bd_dom_sf"/>
</dbReference>
<evidence type="ECO:0000259" key="1">
    <source>
        <dbReference type="Pfam" id="PF01370"/>
    </source>
</evidence>
<dbReference type="Proteomes" id="UP001203410">
    <property type="component" value="Unassembled WGS sequence"/>
</dbReference>
<dbReference type="Gene3D" id="3.40.50.720">
    <property type="entry name" value="NAD(P)-binding Rossmann-like Domain"/>
    <property type="match status" value="1"/>
</dbReference>